<accession>A0A8W8LJ47</accession>
<evidence type="ECO:0000256" key="1">
    <source>
        <dbReference type="SAM" id="SignalP"/>
    </source>
</evidence>
<dbReference type="EnsemblMetazoa" id="G28280.3">
    <property type="protein sequence ID" value="G28280.3:cds"/>
    <property type="gene ID" value="G28280"/>
</dbReference>
<dbReference type="InterPro" id="IPR016187">
    <property type="entry name" value="CTDL_fold"/>
</dbReference>
<feature type="chain" id="PRO_5042431610" description="C-type lectin domain-containing protein" evidence="1">
    <location>
        <begin position="23"/>
        <end position="170"/>
    </location>
</feature>
<dbReference type="InterPro" id="IPR016186">
    <property type="entry name" value="C-type_lectin-like/link_sf"/>
</dbReference>
<dbReference type="Proteomes" id="UP000005408">
    <property type="component" value="Unassembled WGS sequence"/>
</dbReference>
<dbReference type="GeneID" id="105322906"/>
<dbReference type="RefSeq" id="XP_065939193.1">
    <property type="nucleotide sequence ID" value="XM_066083121.1"/>
</dbReference>
<keyword evidence="1" id="KW-0732">Signal</keyword>
<sequence length="170" mass="19257">MMIVQYANVVFLAILLLKVNTAQEVCPEGFMKHGESCYFFSSHLAADWIEAGSFCKRFNGGDLVAIQTQSENEFIYQHLLSIPQHRDNDFWIGGTDEFVEGHWVWISTMQRLGFTDWYPGNPSDSGSNEDCLEIMVGLSASPRHYWNDEDCSKKANFICEVPMSEGLIVG</sequence>
<feature type="domain" description="C-type lectin" evidence="2">
    <location>
        <begin position="33"/>
        <end position="160"/>
    </location>
</feature>
<dbReference type="KEGG" id="crg:105322906"/>
<dbReference type="SUPFAM" id="SSF56436">
    <property type="entry name" value="C-type lectin-like"/>
    <property type="match status" value="1"/>
</dbReference>
<dbReference type="Gene3D" id="3.10.100.10">
    <property type="entry name" value="Mannose-Binding Protein A, subunit A"/>
    <property type="match status" value="1"/>
</dbReference>
<evidence type="ECO:0000259" key="2">
    <source>
        <dbReference type="PROSITE" id="PS50041"/>
    </source>
</evidence>
<dbReference type="InterPro" id="IPR050111">
    <property type="entry name" value="C-type_lectin/snaclec_domain"/>
</dbReference>
<evidence type="ECO:0000313" key="4">
    <source>
        <dbReference type="Proteomes" id="UP000005408"/>
    </source>
</evidence>
<dbReference type="PANTHER" id="PTHR22803">
    <property type="entry name" value="MANNOSE, PHOSPHOLIPASE, LECTIN RECEPTOR RELATED"/>
    <property type="match status" value="1"/>
</dbReference>
<reference evidence="3" key="1">
    <citation type="submission" date="2022-08" db="UniProtKB">
        <authorList>
            <consortium name="EnsemblMetazoa"/>
        </authorList>
    </citation>
    <scope>IDENTIFICATION</scope>
    <source>
        <strain evidence="3">05x7-T-G4-1.051#20</strain>
    </source>
</reference>
<feature type="signal peptide" evidence="1">
    <location>
        <begin position="1"/>
        <end position="22"/>
    </location>
</feature>
<keyword evidence="4" id="KW-1185">Reference proteome</keyword>
<dbReference type="OMA" id="HYWNDED"/>
<protein>
    <recommendedName>
        <fullName evidence="2">C-type lectin domain-containing protein</fullName>
    </recommendedName>
</protein>
<dbReference type="InterPro" id="IPR001304">
    <property type="entry name" value="C-type_lectin-like"/>
</dbReference>
<dbReference type="OrthoDB" id="6082360at2759"/>
<dbReference type="AlphaFoldDB" id="A0A8W8LJ47"/>
<proteinExistence type="predicted"/>
<dbReference type="EnsemblMetazoa" id="G28280.1">
    <property type="protein sequence ID" value="G28280.1:cds"/>
    <property type="gene ID" value="G28280"/>
</dbReference>
<name>A0A8W8LJ47_MAGGI</name>
<dbReference type="PROSITE" id="PS50041">
    <property type="entry name" value="C_TYPE_LECTIN_2"/>
    <property type="match status" value="1"/>
</dbReference>
<dbReference type="Pfam" id="PF00059">
    <property type="entry name" value="Lectin_C"/>
    <property type="match status" value="1"/>
</dbReference>
<dbReference type="SMART" id="SM00034">
    <property type="entry name" value="CLECT"/>
    <property type="match status" value="1"/>
</dbReference>
<organism evidence="3 4">
    <name type="scientific">Magallana gigas</name>
    <name type="common">Pacific oyster</name>
    <name type="synonym">Crassostrea gigas</name>
    <dbReference type="NCBI Taxonomy" id="29159"/>
    <lineage>
        <taxon>Eukaryota</taxon>
        <taxon>Metazoa</taxon>
        <taxon>Spiralia</taxon>
        <taxon>Lophotrochozoa</taxon>
        <taxon>Mollusca</taxon>
        <taxon>Bivalvia</taxon>
        <taxon>Autobranchia</taxon>
        <taxon>Pteriomorphia</taxon>
        <taxon>Ostreida</taxon>
        <taxon>Ostreoidea</taxon>
        <taxon>Ostreidae</taxon>
        <taxon>Magallana</taxon>
    </lineage>
</organism>
<evidence type="ECO:0000313" key="3">
    <source>
        <dbReference type="EnsemblMetazoa" id="G28280.1:cds"/>
    </source>
</evidence>